<sequence>MMAGVVAMASVIEDFDTQSCKKVRKAPDTLTAKTITNYFSPVSKEMEKHFSPPRSNDITSYFSRKTSPVTEKLNIKANHLGPRSTEAPDRIDSYVMKSPKPPQKRGRKPKKAAQQLPVLDADAECNNDCVVVEEPGDGAGSEGKPKSSSQCILGSDTAALLAKFTVDVGMAGGTMDDNETVCIQTAPKEKHLKADSTNAVAAKKKGSCDSSPRIHLKNKEKLNKTEKKPCIEAKAKPQQDRESDVEECVSEVQEAPLSLSDAHMKVNPSEVSQLNVSTVTISYKDFLQSQGEPEQVDEEHKANELCLQQISPRTLTIQADVHSISPGFEPVPVTEKRMASIFSRVKGEGIPAAVESKSASSPCPQSRPELLPSSSRRRSNVVMQEEDLELDVLESDSSLKCNQVERKQFMSAFKQPAKPNKGPGKQPADKASGEAGKEVADNAFGDAGMESEDKASGDAGKEAVDKTSKKAGKEAVDKTSKKAGKEAVDKTSKKAGKEAVDKTSKKAGKEAEDKASGDAGKETADKTFKKVGKEAVDKTSKKAGEEAAEDRPKLSVPAEELSGKKAVKKKSPRRKREAQRKGAVLPPVTKEDPVLMETDMANTDAKPAAEPTTSTPTPVRRSPRDGPCREASLVSQTTPVAKTKKELVKAVDAVSEECLNQMTTPKPHRSKRKVFRAQMLCQLDDTTSPIRMKFTRVSSSAASECGIDLTSKESSASKKRKKAKKLVEKARAMKQSKRTSVHTEDQSSLRRSSRSHVSVKKSYNEDEDSVVFLDEESRDGLAQTNKEKSKVQKRSLNDVLGKKSPASKDARNSAGSKVAPMFLGKKSVISIKDDSSRDASDHSQDDEQFRARREFLKSGLPESFKRQMVKTAATQEAYTVSCSSFQPVVHVLQTSLDCPLWSLPWPVSPLLHCLKKLHSHPAKQLPSPDGFSCLKTVPASRVHIERGSGFREDFSEPVRNLLMGEISLSNPSFPVQRFLTSFLRRRGEHLQQYTASDPQGVTLLPGAPASAEPLGGKRKRVDEGEGVMEKEAKKQRSSKFNKDQNMEVNRETKNPELEAPRRSGRGRRRRQQTEEEDKESLTPVTCQTGPVIVVDDSPMADNPVTVAGFVKEDVLWTEKYQPQHSSDIIGNTASVRRLHSWLKEWKLRADRDERKKQKRKKQEDDSNDSWDPEEGDCLEGEEMCNTLLITGPTGVGKTAAVYACALELGFKVFEVNASSQRNGRQILSQLKEATQSHQVDIQGVNANKPCYFNSASSLISRPGSSPRKLNSPGRVVSSPRKSSQSPRRAKKGCLAPIALANFFKMGRPGPTNKKPTGAGDVKKPPTAASKRTSEAQESSGKAKESQTDPAAPVITKGSSIPVEEQSNKTATSLILFEEVDVIFDDDTGFLAAIKTFMTTTKRPVILTTSDPNFSTMFDGYFEEIHFQTPPTTTVSSYLQLLCLAENMRLDTCDISSLLHLNGCDIRQSLMHLQFWSRSAGGHQIPRPVQNSTNTELQPTTVVGSEACEPATPGEPLPCCDVGCTESILGLLNIESERDMLDLLKGQSTVEPGCWELLTISRRRGLDLLYSNMEALLPLPTTHLTVTPNRTAQEIQNRPMGEPGVDPQDSSPGINCLRLEADSSPRQPSGDLPPHPRLQQVVEGSDTDGSPVKVSSRRKRKIGTRVELDPFYSDSDSDDTFLSLRRPQSAPQVQTASQPAGGGDCQGVAAVTTRRRLSPTPEQRLKSRPVSSCLGSLAEFMDHMSLLDSCLRLPASPQCGGKDPYRTFGLRSHTETKDGMTDEPREECNAGGWMVWERAGEIQTAVEALSFQRCRSGVEGAWDDAQGLKEELRTEAVTELTLPVAAHRQGFRFTPDSLCDPAVLQRRQVMGQVMDILPTRVAGTLGNRAAAASDYLPTLRTICRSETLKEQGKVKRRFLHYLNAINLNLPKNTLQYLAQDFP</sequence>
<gene>
    <name evidence="1" type="ORF">DPEC_G00307920</name>
</gene>
<keyword evidence="2" id="KW-1185">Reference proteome</keyword>
<proteinExistence type="predicted"/>
<dbReference type="Proteomes" id="UP001157502">
    <property type="component" value="Chromosome 29"/>
</dbReference>
<organism evidence="1 2">
    <name type="scientific">Dallia pectoralis</name>
    <name type="common">Alaska blackfish</name>
    <dbReference type="NCBI Taxonomy" id="75939"/>
    <lineage>
        <taxon>Eukaryota</taxon>
        <taxon>Metazoa</taxon>
        <taxon>Chordata</taxon>
        <taxon>Craniata</taxon>
        <taxon>Vertebrata</taxon>
        <taxon>Euteleostomi</taxon>
        <taxon>Actinopterygii</taxon>
        <taxon>Neopterygii</taxon>
        <taxon>Teleostei</taxon>
        <taxon>Protacanthopterygii</taxon>
        <taxon>Esociformes</taxon>
        <taxon>Umbridae</taxon>
        <taxon>Dallia</taxon>
    </lineage>
</organism>
<evidence type="ECO:0000313" key="2">
    <source>
        <dbReference type="Proteomes" id="UP001157502"/>
    </source>
</evidence>
<evidence type="ECO:0000313" key="1">
    <source>
        <dbReference type="EMBL" id="KAJ7989766.1"/>
    </source>
</evidence>
<dbReference type="EMBL" id="CM055756">
    <property type="protein sequence ID" value="KAJ7989766.1"/>
    <property type="molecule type" value="Genomic_DNA"/>
</dbReference>
<accession>A0ACC2FEC6</accession>
<comment type="caution">
    <text evidence="1">The sequence shown here is derived from an EMBL/GenBank/DDBJ whole genome shotgun (WGS) entry which is preliminary data.</text>
</comment>
<reference evidence="1" key="1">
    <citation type="submission" date="2021-05" db="EMBL/GenBank/DDBJ databases">
        <authorList>
            <person name="Pan Q."/>
            <person name="Jouanno E."/>
            <person name="Zahm M."/>
            <person name="Klopp C."/>
            <person name="Cabau C."/>
            <person name="Louis A."/>
            <person name="Berthelot C."/>
            <person name="Parey E."/>
            <person name="Roest Crollius H."/>
            <person name="Montfort J."/>
            <person name="Robinson-Rechavi M."/>
            <person name="Bouchez O."/>
            <person name="Lampietro C."/>
            <person name="Lopez Roques C."/>
            <person name="Donnadieu C."/>
            <person name="Postlethwait J."/>
            <person name="Bobe J."/>
            <person name="Dillon D."/>
            <person name="Chandos A."/>
            <person name="von Hippel F."/>
            <person name="Guiguen Y."/>
        </authorList>
    </citation>
    <scope>NUCLEOTIDE SEQUENCE</scope>
    <source>
        <strain evidence="1">YG-Jan2019</strain>
    </source>
</reference>
<protein>
    <submittedName>
        <fullName evidence="1">Uncharacterized protein</fullName>
    </submittedName>
</protein>
<name>A0ACC2FEC6_DALPE</name>